<reference evidence="2" key="2">
    <citation type="submission" date="2025-08" db="UniProtKB">
        <authorList>
            <consortium name="Ensembl"/>
        </authorList>
    </citation>
    <scope>IDENTIFICATION</scope>
</reference>
<organism evidence="2 3">
    <name type="scientific">Phocoena sinus</name>
    <name type="common">Vaquita</name>
    <dbReference type="NCBI Taxonomy" id="42100"/>
    <lineage>
        <taxon>Eukaryota</taxon>
        <taxon>Metazoa</taxon>
        <taxon>Chordata</taxon>
        <taxon>Craniata</taxon>
        <taxon>Vertebrata</taxon>
        <taxon>Euteleostomi</taxon>
        <taxon>Mammalia</taxon>
        <taxon>Eutheria</taxon>
        <taxon>Laurasiatheria</taxon>
        <taxon>Artiodactyla</taxon>
        <taxon>Whippomorpha</taxon>
        <taxon>Cetacea</taxon>
        <taxon>Odontoceti</taxon>
        <taxon>Phocoenidae</taxon>
        <taxon>Phocoena</taxon>
    </lineage>
</organism>
<name>A0A8C9E1W1_PHOSS</name>
<dbReference type="GeneTree" id="ENSGT01150000287040"/>
<dbReference type="Ensembl" id="ENSPSNT00000013186.1">
    <property type="protein sequence ID" value="ENSPSNP00000011641.1"/>
    <property type="gene ID" value="ENSPSNG00000008620.1"/>
</dbReference>
<protein>
    <submittedName>
        <fullName evidence="2">Uncharacterized protein</fullName>
    </submittedName>
</protein>
<dbReference type="Proteomes" id="UP000694554">
    <property type="component" value="Chromosome 4"/>
</dbReference>
<feature type="compositionally biased region" description="Polar residues" evidence="1">
    <location>
        <begin position="1"/>
        <end position="13"/>
    </location>
</feature>
<keyword evidence="3" id="KW-1185">Reference proteome</keyword>
<proteinExistence type="predicted"/>
<evidence type="ECO:0000313" key="3">
    <source>
        <dbReference type="Proteomes" id="UP000694554"/>
    </source>
</evidence>
<feature type="region of interest" description="Disordered" evidence="1">
    <location>
        <begin position="1"/>
        <end position="24"/>
    </location>
</feature>
<sequence length="93" mass="10755">MLSVANNQRSANQHRNELSPQPVRNAVIKKTTNNKRWLGCGAKGTLVHCECKLVKPLWKAVWRFLKKIKIEPPYDPAIPLMRIYLKKMENTNS</sequence>
<evidence type="ECO:0000313" key="2">
    <source>
        <dbReference type="Ensembl" id="ENSPSNP00000011641.1"/>
    </source>
</evidence>
<reference evidence="2" key="1">
    <citation type="submission" date="2019-08" db="EMBL/GenBank/DDBJ databases">
        <title>Phocoena sinus (Vaquita) genome, mPhoSin1, primary haplotype.</title>
        <authorList>
            <person name="Morin P."/>
            <person name="Mountcastle J."/>
            <person name="Fungtammasan C."/>
            <person name="Rhie A."/>
            <person name="Rojas-Bracho L."/>
            <person name="Smith C.R."/>
            <person name="Taylor B.L."/>
            <person name="Gulland F.M.D."/>
            <person name="Musser W."/>
            <person name="Houck M."/>
            <person name="Haase B."/>
            <person name="Paez S."/>
            <person name="Howe K."/>
            <person name="Torrance J."/>
            <person name="Formenti G."/>
            <person name="Phillippy A."/>
            <person name="Ryder O."/>
            <person name="Jarvis E.D."/>
            <person name="Fedrigo O."/>
        </authorList>
    </citation>
    <scope>NUCLEOTIDE SEQUENCE [LARGE SCALE GENOMIC DNA]</scope>
</reference>
<accession>A0A8C9E1W1</accession>
<evidence type="ECO:0000256" key="1">
    <source>
        <dbReference type="SAM" id="MobiDB-lite"/>
    </source>
</evidence>
<reference evidence="2" key="3">
    <citation type="submission" date="2025-09" db="UniProtKB">
        <authorList>
            <consortium name="Ensembl"/>
        </authorList>
    </citation>
    <scope>IDENTIFICATION</scope>
</reference>
<dbReference type="AlphaFoldDB" id="A0A8C9E1W1"/>